<dbReference type="InterPro" id="IPR052198">
    <property type="entry name" value="IorB_Oxidoreductase"/>
</dbReference>
<evidence type="ECO:0000313" key="3">
    <source>
        <dbReference type="EMBL" id="QEK12468.1"/>
    </source>
</evidence>
<keyword evidence="3" id="KW-0670">Pyruvate</keyword>
<keyword evidence="4" id="KW-1185">Reference proteome</keyword>
<dbReference type="Gene3D" id="3.40.920.10">
    <property type="entry name" value="Pyruvate-ferredoxin oxidoreductase, PFOR, domain III"/>
    <property type="match status" value="1"/>
</dbReference>
<dbReference type="AlphaFoldDB" id="A0A5C0SGW1"/>
<evidence type="ECO:0000259" key="2">
    <source>
        <dbReference type="Pfam" id="PF01558"/>
    </source>
</evidence>
<proteinExistence type="predicted"/>
<dbReference type="EMBL" id="CP042243">
    <property type="protein sequence ID" value="QEK12468.1"/>
    <property type="molecule type" value="Genomic_DNA"/>
</dbReference>
<organism evidence="3 4">
    <name type="scientific">Crassaminicella thermophila</name>
    <dbReference type="NCBI Taxonomy" id="2599308"/>
    <lineage>
        <taxon>Bacteria</taxon>
        <taxon>Bacillati</taxon>
        <taxon>Bacillota</taxon>
        <taxon>Clostridia</taxon>
        <taxon>Eubacteriales</taxon>
        <taxon>Clostridiaceae</taxon>
        <taxon>Crassaminicella</taxon>
    </lineage>
</organism>
<dbReference type="NCBIfam" id="NF005325">
    <property type="entry name" value="PRK06853.1-5"/>
    <property type="match status" value="1"/>
</dbReference>
<dbReference type="KEGG" id="crs:FQB35_09090"/>
<feature type="domain" description="Pyruvate/ketoisovalerate oxidoreductase catalytic" evidence="2">
    <location>
        <begin position="13"/>
        <end position="189"/>
    </location>
</feature>
<dbReference type="InterPro" id="IPR019752">
    <property type="entry name" value="Pyrv/ketoisovalerate_OxRed_cat"/>
</dbReference>
<dbReference type="InterPro" id="IPR002869">
    <property type="entry name" value="Pyrv_flavodox_OxRed_cen"/>
</dbReference>
<sequence>MAEVKNILLVGVGGQGIILASKILAQGLISAGYDVKMSEVHGMAQRGGSVTTQVRYGKKVYSPIIGKGQADIIVSFEKMETLRWLDHLKVDGKVVVNDYEIPSAPILIGDAKYPENVIEILKEKADTTIFKAADIAKELGNIKTMNVVMLGALAKAMGLEEVDWGKIVKNNVKEKFVNINIKALNKGMEQVK</sequence>
<gene>
    <name evidence="3" type="ORF">FQB35_09090</name>
</gene>
<keyword evidence="1" id="KW-0560">Oxidoreductase</keyword>
<protein>
    <submittedName>
        <fullName evidence="3">Indolepyruvate oxidoreductase subunit beta</fullName>
    </submittedName>
</protein>
<dbReference type="OrthoDB" id="9789125at2"/>
<accession>A0A5C0SGW1</accession>
<dbReference type="GO" id="GO:0016903">
    <property type="term" value="F:oxidoreductase activity, acting on the aldehyde or oxo group of donors"/>
    <property type="evidence" value="ECO:0007669"/>
    <property type="project" value="InterPro"/>
</dbReference>
<reference evidence="3 4" key="1">
    <citation type="submission" date="2019-07" db="EMBL/GenBank/DDBJ databases">
        <title>Complete genome of Crassaminicella thermophila SY095.</title>
        <authorList>
            <person name="Li X."/>
        </authorList>
    </citation>
    <scope>NUCLEOTIDE SEQUENCE [LARGE SCALE GENOMIC DNA]</scope>
    <source>
        <strain evidence="3 4">SY095</strain>
    </source>
</reference>
<dbReference type="RefSeq" id="WP_148809623.1">
    <property type="nucleotide sequence ID" value="NZ_CP042243.1"/>
</dbReference>
<dbReference type="Proteomes" id="UP000324646">
    <property type="component" value="Chromosome"/>
</dbReference>
<evidence type="ECO:0000256" key="1">
    <source>
        <dbReference type="ARBA" id="ARBA00023002"/>
    </source>
</evidence>
<dbReference type="SUPFAM" id="SSF53323">
    <property type="entry name" value="Pyruvate-ferredoxin oxidoreductase, PFOR, domain III"/>
    <property type="match status" value="1"/>
</dbReference>
<evidence type="ECO:0000313" key="4">
    <source>
        <dbReference type="Proteomes" id="UP000324646"/>
    </source>
</evidence>
<dbReference type="Pfam" id="PF01558">
    <property type="entry name" value="POR"/>
    <property type="match status" value="1"/>
</dbReference>
<dbReference type="PANTHER" id="PTHR43854:SF1">
    <property type="entry name" value="INDOLEPYRUVATE OXIDOREDUCTASE SUBUNIT IORB"/>
    <property type="match status" value="1"/>
</dbReference>
<name>A0A5C0SGW1_CRATE</name>
<dbReference type="PANTHER" id="PTHR43854">
    <property type="entry name" value="INDOLEPYRUVATE OXIDOREDUCTASE SUBUNIT IORB"/>
    <property type="match status" value="1"/>
</dbReference>